<feature type="compositionally biased region" description="Basic and acidic residues" evidence="1">
    <location>
        <begin position="282"/>
        <end position="308"/>
    </location>
</feature>
<evidence type="ECO:0000313" key="2">
    <source>
        <dbReference type="EMBL" id="KAH0924209.1"/>
    </source>
</evidence>
<gene>
    <name evidence="2" type="ORF">HID58_024227</name>
</gene>
<accession>A0ABQ8D4A1</accession>
<comment type="caution">
    <text evidence="2">The sequence shown here is derived from an EMBL/GenBank/DDBJ whole genome shotgun (WGS) entry which is preliminary data.</text>
</comment>
<dbReference type="Proteomes" id="UP000824890">
    <property type="component" value="Unassembled WGS sequence"/>
</dbReference>
<dbReference type="EMBL" id="JAGKQM010000006">
    <property type="protein sequence ID" value="KAH0924209.1"/>
    <property type="molecule type" value="Genomic_DNA"/>
</dbReference>
<feature type="region of interest" description="Disordered" evidence="1">
    <location>
        <begin position="282"/>
        <end position="309"/>
    </location>
</feature>
<name>A0ABQ8D4A1_BRANA</name>
<reference evidence="2 3" key="1">
    <citation type="submission" date="2021-05" db="EMBL/GenBank/DDBJ databases">
        <title>Genome Assembly of Synthetic Allotetraploid Brassica napus Reveals Homoeologous Exchanges between Subgenomes.</title>
        <authorList>
            <person name="Davis J.T."/>
        </authorList>
    </citation>
    <scope>NUCLEOTIDE SEQUENCE [LARGE SCALE GENOMIC DNA]</scope>
    <source>
        <strain evidence="3">cv. Da-Ae</strain>
        <tissue evidence="2">Seedling</tissue>
    </source>
</reference>
<organism evidence="2 3">
    <name type="scientific">Brassica napus</name>
    <name type="common">Rape</name>
    <dbReference type="NCBI Taxonomy" id="3708"/>
    <lineage>
        <taxon>Eukaryota</taxon>
        <taxon>Viridiplantae</taxon>
        <taxon>Streptophyta</taxon>
        <taxon>Embryophyta</taxon>
        <taxon>Tracheophyta</taxon>
        <taxon>Spermatophyta</taxon>
        <taxon>Magnoliopsida</taxon>
        <taxon>eudicotyledons</taxon>
        <taxon>Gunneridae</taxon>
        <taxon>Pentapetalae</taxon>
        <taxon>rosids</taxon>
        <taxon>malvids</taxon>
        <taxon>Brassicales</taxon>
        <taxon>Brassicaceae</taxon>
        <taxon>Brassiceae</taxon>
        <taxon>Brassica</taxon>
    </lineage>
</organism>
<sequence>MDSFDQNIERGNGGRQTNLSHVLVKLKSQFQLILFNENSKKSHVTLVARITVKILHLVKYPQRIKRPVNSTVPSAYRKQCIFTNNTVLNLHSCNKVFSCFELIGGDQPRDHVTERALVVPKERERREIVDLGFRRTAGAYARVPSSETLVLPSALLCPCLSVVLSRLALPELWLFPRPVGAISLSETTSTVVGRLVGRRGRLEAEVLFRGMKATKAPSSPAHVSGGWLGFFSNASSVLSPGSTGFHSLVSSDLVELSGGPPKVRVGLMGLFVGTRVSLKSEETSKKIEDAPRGERRRNDGDDAQEKKSGGSRLACLGFDVIQSRRRSLWLDGSLRREDRVVKNGEACRYLSSGEERVVGEKSRRSWVSVAIKSRRATRVSLMFQISTRGSIPCLLVSRIGQAARFPLCGP</sequence>
<protein>
    <submittedName>
        <fullName evidence="2">Uncharacterized protein</fullName>
    </submittedName>
</protein>
<keyword evidence="3" id="KW-1185">Reference proteome</keyword>
<proteinExistence type="predicted"/>
<evidence type="ECO:0000256" key="1">
    <source>
        <dbReference type="SAM" id="MobiDB-lite"/>
    </source>
</evidence>
<evidence type="ECO:0000313" key="3">
    <source>
        <dbReference type="Proteomes" id="UP000824890"/>
    </source>
</evidence>